<sequence length="89" mass="10913">MVNWMLHEDQKEKIDPKDQRIEALEKKVDLLIKVLEHVQDWEKENEKERQKKMNYNLKRIVRVGELDRWFTTNFSGYPLELTEPKMVEI</sequence>
<dbReference type="Proteomes" id="UP000887565">
    <property type="component" value="Unplaced"/>
</dbReference>
<dbReference type="AlphaFoldDB" id="A0A915JQZ7"/>
<evidence type="ECO:0000313" key="3">
    <source>
        <dbReference type="WBParaSite" id="nRc.2.0.1.t28636-RA"/>
    </source>
</evidence>
<accession>A0A915JQZ7</accession>
<protein>
    <submittedName>
        <fullName evidence="3">Uncharacterized protein</fullName>
    </submittedName>
</protein>
<feature type="coiled-coil region" evidence="1">
    <location>
        <begin position="31"/>
        <end position="58"/>
    </location>
</feature>
<proteinExistence type="predicted"/>
<keyword evidence="1" id="KW-0175">Coiled coil</keyword>
<name>A0A915JQZ7_ROMCU</name>
<organism evidence="2 3">
    <name type="scientific">Romanomermis culicivorax</name>
    <name type="common">Nematode worm</name>
    <dbReference type="NCBI Taxonomy" id="13658"/>
    <lineage>
        <taxon>Eukaryota</taxon>
        <taxon>Metazoa</taxon>
        <taxon>Ecdysozoa</taxon>
        <taxon>Nematoda</taxon>
        <taxon>Enoplea</taxon>
        <taxon>Dorylaimia</taxon>
        <taxon>Mermithida</taxon>
        <taxon>Mermithoidea</taxon>
        <taxon>Mermithidae</taxon>
        <taxon>Romanomermis</taxon>
    </lineage>
</organism>
<evidence type="ECO:0000313" key="2">
    <source>
        <dbReference type="Proteomes" id="UP000887565"/>
    </source>
</evidence>
<dbReference type="WBParaSite" id="nRc.2.0.1.t28636-RA">
    <property type="protein sequence ID" value="nRc.2.0.1.t28636-RA"/>
    <property type="gene ID" value="nRc.2.0.1.g28636"/>
</dbReference>
<evidence type="ECO:0000256" key="1">
    <source>
        <dbReference type="SAM" id="Coils"/>
    </source>
</evidence>
<reference evidence="3" key="1">
    <citation type="submission" date="2022-11" db="UniProtKB">
        <authorList>
            <consortium name="WormBaseParasite"/>
        </authorList>
    </citation>
    <scope>IDENTIFICATION</scope>
</reference>
<keyword evidence="2" id="KW-1185">Reference proteome</keyword>